<reference evidence="3 6" key="1">
    <citation type="submission" date="2016-10" db="EMBL/GenBank/DDBJ databases">
        <title>CRISPR-Cas defence system in Roseofilum reptotaenium: evidence of a bacteriophage-cyanobacterium arms race in the coral black band disease.</title>
        <authorList>
            <person name="Buerger P."/>
            <person name="Wood-Charlson E.M."/>
            <person name="Weynberg K.D."/>
            <person name="Willis B."/>
            <person name="Van Oppen M.J."/>
        </authorList>
    </citation>
    <scope>NUCLEOTIDE SEQUENCE [LARGE SCALE GENOMIC DNA]</scope>
    <source>
        <strain evidence="3">AO1-A</strain>
    </source>
</reference>
<dbReference type="SUPFAM" id="SSF46689">
    <property type="entry name" value="Homeodomain-like"/>
    <property type="match status" value="1"/>
</dbReference>
<dbReference type="Proteomes" id="UP000183940">
    <property type="component" value="Unassembled WGS sequence"/>
</dbReference>
<dbReference type="Pfam" id="PF13592">
    <property type="entry name" value="HTH_33"/>
    <property type="match status" value="1"/>
</dbReference>
<evidence type="ECO:0000313" key="4">
    <source>
        <dbReference type="EMBL" id="OJJ14999.1"/>
    </source>
</evidence>
<comment type="caution">
    <text evidence="3">The sequence shown here is derived from an EMBL/GenBank/DDBJ whole genome shotgun (WGS) entry which is preliminary data.</text>
</comment>
<evidence type="ECO:0000313" key="3">
    <source>
        <dbReference type="EMBL" id="OJJ13856.1"/>
    </source>
</evidence>
<dbReference type="EMBL" id="MLAW01000074">
    <property type="protein sequence ID" value="OJJ14999.1"/>
    <property type="molecule type" value="Genomic_DNA"/>
</dbReference>
<evidence type="ECO:0000313" key="6">
    <source>
        <dbReference type="Proteomes" id="UP000183940"/>
    </source>
</evidence>
<dbReference type="InterPro" id="IPR009057">
    <property type="entry name" value="Homeodomain-like_sf"/>
</dbReference>
<accession>A0A1L9QJD1</accession>
<organism evidence="3 6">
    <name type="scientific">Roseofilum reptotaenium AO1-A</name>
    <dbReference type="NCBI Taxonomy" id="1925591"/>
    <lineage>
        <taxon>Bacteria</taxon>
        <taxon>Bacillati</taxon>
        <taxon>Cyanobacteriota</taxon>
        <taxon>Cyanophyceae</taxon>
        <taxon>Desertifilales</taxon>
        <taxon>Desertifilaceae</taxon>
        <taxon>Roseofilum</taxon>
    </lineage>
</organism>
<evidence type="ECO:0000259" key="2">
    <source>
        <dbReference type="Pfam" id="PF13592"/>
    </source>
</evidence>
<dbReference type="AlphaFoldDB" id="A0A1L9QJD1"/>
<dbReference type="InterPro" id="IPR025959">
    <property type="entry name" value="Winged_HTH_dom"/>
</dbReference>
<feature type="region of interest" description="Disordered" evidence="1">
    <location>
        <begin position="145"/>
        <end position="167"/>
    </location>
</feature>
<feature type="compositionally biased region" description="Basic and acidic residues" evidence="1">
    <location>
        <begin position="146"/>
        <end position="167"/>
    </location>
</feature>
<name>A0A1L9QJD1_9CYAN</name>
<evidence type="ECO:0000313" key="5">
    <source>
        <dbReference type="EMBL" id="OJJ24395.1"/>
    </source>
</evidence>
<evidence type="ECO:0000256" key="1">
    <source>
        <dbReference type="SAM" id="MobiDB-lite"/>
    </source>
</evidence>
<dbReference type="STRING" id="1925591.BI308_17070"/>
<protein>
    <recommendedName>
        <fullName evidence="2">Winged helix-turn helix domain-containing protein</fullName>
    </recommendedName>
</protein>
<dbReference type="Pfam" id="PF13384">
    <property type="entry name" value="HTH_23"/>
    <property type="match status" value="1"/>
</dbReference>
<sequence>MPRLLKIVPHQSRESLGVAYHQAKEGPESRQYQIIWLLAQGKTTEQVQEITGYSRTWIYELVKRYNQLGLEGLGDRRKENPGGKPLIDDVTQAQLGQALQVEAPDGGLWNGRKVAEWLTGVTGRKISRQRGGEILRQMTFRLRVPRPSDVKSDESEQQEWKKNCPQS</sequence>
<dbReference type="EMBL" id="MLAW01000032">
    <property type="protein sequence ID" value="OJJ24395.1"/>
    <property type="molecule type" value="Genomic_DNA"/>
</dbReference>
<proteinExistence type="predicted"/>
<dbReference type="EMBL" id="MLAW01000090">
    <property type="protein sequence ID" value="OJJ13856.1"/>
    <property type="molecule type" value="Genomic_DNA"/>
</dbReference>
<gene>
    <name evidence="5" type="ORF">BI308_17070</name>
    <name evidence="4" type="ORF">BI308_24625</name>
    <name evidence="3" type="ORF">BI308_25465</name>
</gene>
<feature type="domain" description="Winged helix-turn helix" evidence="2">
    <location>
        <begin position="105"/>
        <end position="163"/>
    </location>
</feature>
<keyword evidence="6" id="KW-1185">Reference proteome</keyword>